<dbReference type="HAMAP" id="MF_01660">
    <property type="entry name" value="MenH"/>
    <property type="match status" value="1"/>
</dbReference>
<dbReference type="NCBIfam" id="TIGR03695">
    <property type="entry name" value="menH_SHCHC"/>
    <property type="match status" value="1"/>
</dbReference>
<evidence type="ECO:0000256" key="3">
    <source>
        <dbReference type="HAMAP-Rule" id="MF_01660"/>
    </source>
</evidence>
<dbReference type="InterPro" id="IPR022485">
    <property type="entry name" value="SHCHC_synthase_MenH"/>
</dbReference>
<evidence type="ECO:0000259" key="5">
    <source>
        <dbReference type="Pfam" id="PF12697"/>
    </source>
</evidence>
<comment type="pathway">
    <text evidence="3">Quinol/quinone metabolism; menaquinone biosynthesis.</text>
</comment>
<reference evidence="7 8" key="1">
    <citation type="submission" date="2016-12" db="EMBL/GenBank/DDBJ databases">
        <title>Analysis of the Molecular Diversity Among Cronobacter Species Isolated from Filth Flies Using a Pan Genomic DNA Microarray.</title>
        <authorList>
            <person name="Pava-Ripoll M."/>
            <person name="Tall B."/>
            <person name="Farber J."/>
            <person name="Fanning S."/>
            <person name="Lehner A."/>
            <person name="Stephan R."/>
            <person name="Pagotto F."/>
            <person name="Iverson C."/>
            <person name="Ziobro G."/>
            <person name="Miller A."/>
            <person name="Pearson R."/>
            <person name="Yan Q."/>
            <person name="Kim M."/>
            <person name="Jeong S."/>
            <person name="Park J."/>
            <person name="Jun S."/>
            <person name="Choi H."/>
            <person name="Chung T."/>
            <person name="Yoo Y."/>
            <person name="Park E."/>
            <person name="Hwang S."/>
            <person name="Lee B."/>
            <person name="Sathyamoorthy V."/>
            <person name="Carter L."/>
            <person name="Mammel M."/>
            <person name="Jackson S."/>
            <person name="Kothary M."/>
            <person name="Patel I."/>
            <person name="Grim C."/>
            <person name="Gopinath G."/>
            <person name="Gangiredla J."/>
            <person name="Chase H."/>
        </authorList>
    </citation>
    <scope>NUCLEOTIDE SEQUENCE [LARGE SCALE GENOMIC DNA]</scope>
    <source>
        <strain evidence="7 8">MOD1-Md1s</strain>
    </source>
</reference>
<keyword evidence="2 3" id="KW-0456">Lyase</keyword>
<organism evidence="7 8">
    <name type="scientific">Cronobacter muytjensii</name>
    <dbReference type="NCBI Taxonomy" id="413501"/>
    <lineage>
        <taxon>Bacteria</taxon>
        <taxon>Pseudomonadati</taxon>
        <taxon>Pseudomonadota</taxon>
        <taxon>Gammaproteobacteria</taxon>
        <taxon>Enterobacterales</taxon>
        <taxon>Enterobacteriaceae</taxon>
        <taxon>Cronobacter</taxon>
    </lineage>
</organism>
<reference evidence="6 9" key="2">
    <citation type="submission" date="2019-08" db="EMBL/GenBank/DDBJ databases">
        <title>Prevalence, distribution, and phylogeny of type two toxin-antitoxin genes possessed by Cronobacter species where C. sakazakii homologs follow sequence type lineages.</title>
        <authorList>
            <person name="Finkelstein S."/>
            <person name="Negrete F."/>
            <person name="Jang H."/>
            <person name="Gopinath G.R."/>
            <person name="Tall B.D."/>
        </authorList>
    </citation>
    <scope>NUCLEOTIDE SEQUENCE [LARGE SCALE GENOMIC DNA]</scope>
    <source>
        <strain evidence="6 9">MOD1_GK1257</strain>
    </source>
</reference>
<dbReference type="PANTHER" id="PTHR42916">
    <property type="entry name" value="2-SUCCINYL-5-ENOLPYRUVYL-6-HYDROXY-3-CYCLOHEXENE-1-CARBOXYLATE SYNTHASE"/>
    <property type="match status" value="1"/>
</dbReference>
<comment type="catalytic activity">
    <reaction evidence="3">
        <text>5-enolpyruvoyl-6-hydroxy-2-succinyl-cyclohex-3-ene-1-carboxylate = (1R,6R)-6-hydroxy-2-succinyl-cyclohexa-2,4-diene-1-carboxylate + pyruvate</text>
        <dbReference type="Rhea" id="RHEA:25597"/>
        <dbReference type="ChEBI" id="CHEBI:15361"/>
        <dbReference type="ChEBI" id="CHEBI:58689"/>
        <dbReference type="ChEBI" id="CHEBI:58818"/>
        <dbReference type="EC" id="4.2.99.20"/>
    </reaction>
</comment>
<dbReference type="UniPathway" id="UPA01057">
    <property type="reaction ID" value="UER00900"/>
</dbReference>
<feature type="domain" description="AB hydrolase-1" evidence="5">
    <location>
        <begin position="18"/>
        <end position="246"/>
    </location>
</feature>
<dbReference type="EMBL" id="WAGD01000038">
    <property type="protein sequence ID" value="KAB0877038.1"/>
    <property type="molecule type" value="Genomic_DNA"/>
</dbReference>
<dbReference type="Gene3D" id="3.40.50.1820">
    <property type="entry name" value="alpha/beta hydrolase"/>
    <property type="match status" value="1"/>
</dbReference>
<comment type="caution">
    <text evidence="7">The sequence shown here is derived from an EMBL/GenBank/DDBJ whole genome shotgun (WGS) entry which is preliminary data.</text>
</comment>
<dbReference type="SUPFAM" id="SSF53474">
    <property type="entry name" value="alpha/beta-Hydrolases"/>
    <property type="match status" value="1"/>
</dbReference>
<sequence length="263" mass="28933">MCLAARFQPAHAASHGAVVWLHGFLGDQREWQQVAEACAQYDHLFIDLPGHGGSARCLASGFAHVSKLLTATLNSYNILNYWLVGYSLGGRIAMFHATQGETRGLRGLVVEGGHPGLCNAHEREARWLADQRWAQRLRTEPLATVLDAWYRQPVFATLTDAQRQALIALRARNNPAALAAMLEATSTGRQPPLHEPLQALRVPFHYLCGERDAKFRALAATLQIPLHLITGAGHNAHRENPQATARSLNAILRTPTENSHDLS</sequence>
<comment type="subunit">
    <text evidence="3">Monomer.</text>
</comment>
<dbReference type="InterPro" id="IPR029058">
    <property type="entry name" value="AB_hydrolase_fold"/>
</dbReference>
<dbReference type="PANTHER" id="PTHR42916:SF1">
    <property type="entry name" value="PROTEIN PHYLLO, CHLOROPLASTIC"/>
    <property type="match status" value="1"/>
</dbReference>
<keyword evidence="9" id="KW-1185">Reference proteome</keyword>
<accession>A0A2T7APT0</accession>
<dbReference type="OrthoDB" id="9808398at2"/>
<dbReference type="Pfam" id="PF12697">
    <property type="entry name" value="Abhydrolase_6"/>
    <property type="match status" value="1"/>
</dbReference>
<evidence type="ECO:0000313" key="7">
    <source>
        <dbReference type="EMBL" id="PUX11408.1"/>
    </source>
</evidence>
<evidence type="ECO:0000313" key="9">
    <source>
        <dbReference type="Proteomes" id="UP000469927"/>
    </source>
</evidence>
<dbReference type="GO" id="GO:0070205">
    <property type="term" value="F:2-succinyl-6-hydroxy-2,4-cyclohexadiene-1-carboxylate synthase activity"/>
    <property type="evidence" value="ECO:0007669"/>
    <property type="project" value="UniProtKB-UniRule"/>
</dbReference>
<dbReference type="EMBL" id="MSAE01000036">
    <property type="protein sequence ID" value="PUX11408.1"/>
    <property type="molecule type" value="Genomic_DNA"/>
</dbReference>
<dbReference type="RefSeq" id="WP_075193705.1">
    <property type="nucleotide sequence ID" value="NZ_JADKNN010000050.1"/>
</dbReference>
<dbReference type="Proteomes" id="UP000469927">
    <property type="component" value="Unassembled WGS sequence"/>
</dbReference>
<proteinExistence type="inferred from homology"/>
<comment type="pathway">
    <text evidence="3">Quinol/quinone metabolism; 1,4-dihydroxy-2-naphthoate biosynthesis; 1,4-dihydroxy-2-naphthoate from chorismate: step 3/7.</text>
</comment>
<evidence type="ECO:0000256" key="2">
    <source>
        <dbReference type="ARBA" id="ARBA00023239"/>
    </source>
</evidence>
<protein>
    <recommendedName>
        <fullName evidence="3 4">2-succinyl-6-hydroxy-2,4-cyclohexadiene-1-carboxylate synthase</fullName>
        <shortName evidence="3">SHCHC synthase</shortName>
        <ecNumber evidence="3 4">4.2.99.20</ecNumber>
    </recommendedName>
</protein>
<dbReference type="EC" id="4.2.99.20" evidence="3 4"/>
<dbReference type="AlphaFoldDB" id="A0A2T7APT0"/>
<dbReference type="GO" id="GO:0009234">
    <property type="term" value="P:menaquinone biosynthetic process"/>
    <property type="evidence" value="ECO:0007669"/>
    <property type="project" value="UniProtKB-UniRule"/>
</dbReference>
<evidence type="ECO:0000256" key="4">
    <source>
        <dbReference type="NCBIfam" id="TIGR03695"/>
    </source>
</evidence>
<dbReference type="InterPro" id="IPR000073">
    <property type="entry name" value="AB_hydrolase_1"/>
</dbReference>
<comment type="function">
    <text evidence="3">Catalyzes a proton abstraction reaction that results in 2,5-elimination of pyruvate from 2-succinyl-5-enolpyruvyl-6-hydroxy-3-cyclohexene-1-carboxylate (SEPHCHC) and the formation of 2-succinyl-6-hydroxy-2,4-cyclohexadiene-1-carboxylate (SHCHC).</text>
</comment>
<dbReference type="UniPathway" id="UPA00079"/>
<evidence type="ECO:0000256" key="1">
    <source>
        <dbReference type="ARBA" id="ARBA00022428"/>
    </source>
</evidence>
<name>A0A2T7APT0_9ENTR</name>
<comment type="similarity">
    <text evidence="3">Belongs to the AB hydrolase superfamily. MenH family.</text>
</comment>
<dbReference type="Proteomes" id="UP000244378">
    <property type="component" value="Unassembled WGS sequence"/>
</dbReference>
<dbReference type="NCBIfam" id="NF008340">
    <property type="entry name" value="PRK11126.1"/>
    <property type="match status" value="1"/>
</dbReference>
<gene>
    <name evidence="3 6" type="primary">menH</name>
    <name evidence="7" type="ORF">AUN14_16445</name>
    <name evidence="6" type="ORF">FZI19_13010</name>
</gene>
<evidence type="ECO:0000313" key="8">
    <source>
        <dbReference type="Proteomes" id="UP000244378"/>
    </source>
</evidence>
<evidence type="ECO:0000313" key="6">
    <source>
        <dbReference type="EMBL" id="KAB0877038.1"/>
    </source>
</evidence>
<keyword evidence="1 3" id="KW-0474">Menaquinone biosynthesis</keyword>